<keyword evidence="1" id="KW-1133">Transmembrane helix</keyword>
<proteinExistence type="predicted"/>
<reference evidence="2" key="1">
    <citation type="journal article" date="2020" name="Nature">
        <title>Giant virus diversity and host interactions through global metagenomics.</title>
        <authorList>
            <person name="Schulz F."/>
            <person name="Roux S."/>
            <person name="Paez-Espino D."/>
            <person name="Jungbluth S."/>
            <person name="Walsh D.A."/>
            <person name="Denef V.J."/>
            <person name="McMahon K.D."/>
            <person name="Konstantinidis K.T."/>
            <person name="Eloe-Fadrosh E.A."/>
            <person name="Kyrpides N.C."/>
            <person name="Woyke T."/>
        </authorList>
    </citation>
    <scope>NUCLEOTIDE SEQUENCE</scope>
    <source>
        <strain evidence="2">GVMAG-M-3300025860-20</strain>
    </source>
</reference>
<sequence>MIEEFLLSEVGIIIISIIWGLGVATLFRFGCDTPACKVIEYRGPPIKDIKYKWKYGGQKCYNIEPYVTSCK</sequence>
<keyword evidence="1" id="KW-0812">Transmembrane</keyword>
<protein>
    <submittedName>
        <fullName evidence="2">Uncharacterized protein</fullName>
    </submittedName>
</protein>
<accession>A0A6C0J4D9</accession>
<evidence type="ECO:0000256" key="1">
    <source>
        <dbReference type="SAM" id="Phobius"/>
    </source>
</evidence>
<organism evidence="2">
    <name type="scientific">viral metagenome</name>
    <dbReference type="NCBI Taxonomy" id="1070528"/>
    <lineage>
        <taxon>unclassified sequences</taxon>
        <taxon>metagenomes</taxon>
        <taxon>organismal metagenomes</taxon>
    </lineage>
</organism>
<dbReference type="AlphaFoldDB" id="A0A6C0J4D9"/>
<feature type="transmembrane region" description="Helical" evidence="1">
    <location>
        <begin position="6"/>
        <end position="27"/>
    </location>
</feature>
<evidence type="ECO:0000313" key="2">
    <source>
        <dbReference type="EMBL" id="QHU00565.1"/>
    </source>
</evidence>
<dbReference type="EMBL" id="MN740328">
    <property type="protein sequence ID" value="QHU00565.1"/>
    <property type="molecule type" value="Genomic_DNA"/>
</dbReference>
<keyword evidence="1" id="KW-0472">Membrane</keyword>
<name>A0A6C0J4D9_9ZZZZ</name>